<evidence type="ECO:0000313" key="12">
    <source>
        <dbReference type="Proteomes" id="UP000001591"/>
    </source>
</evidence>
<dbReference type="RefSeq" id="WP_012568815.1">
    <property type="nucleotide sequence ID" value="NC_011420.2"/>
</dbReference>
<dbReference type="PANTHER" id="PTHR42880">
    <property type="entry name" value="HOMOCITRATE SYNTHASE"/>
    <property type="match status" value="1"/>
</dbReference>
<accession>B6IXL8</accession>
<keyword evidence="11" id="KW-0012">Acyltransferase</keyword>
<dbReference type="Gene3D" id="3.20.20.70">
    <property type="entry name" value="Aldolase class I"/>
    <property type="match status" value="1"/>
</dbReference>
<dbReference type="eggNOG" id="COG0119">
    <property type="taxonomic scope" value="Bacteria"/>
</dbReference>
<dbReference type="InterPro" id="IPR054691">
    <property type="entry name" value="LeuA/HCS_post-cat"/>
</dbReference>
<dbReference type="InterPro" id="IPR013785">
    <property type="entry name" value="Aldolase_TIM"/>
</dbReference>
<evidence type="ECO:0000256" key="9">
    <source>
        <dbReference type="SAM" id="MobiDB-lite"/>
    </source>
</evidence>
<dbReference type="KEGG" id="rce:RC1_3693"/>
<dbReference type="PROSITE" id="PS00815">
    <property type="entry name" value="AIPM_HOMOCIT_SYNTH_1"/>
    <property type="match status" value="1"/>
</dbReference>
<dbReference type="InterPro" id="IPR000891">
    <property type="entry name" value="PYR_CT"/>
</dbReference>
<keyword evidence="8" id="KW-0535">Nitrogen fixation</keyword>
<dbReference type="STRING" id="414684.RC1_3693"/>
<comment type="function">
    <text evidence="1 8">This protein is a Fe-Mo-cofactor biosynthetic component.</text>
</comment>
<dbReference type="Proteomes" id="UP000001591">
    <property type="component" value="Chromosome"/>
</dbReference>
<evidence type="ECO:0000256" key="4">
    <source>
        <dbReference type="ARBA" id="ARBA00020735"/>
    </source>
</evidence>
<dbReference type="GO" id="GO:0019752">
    <property type="term" value="P:carboxylic acid metabolic process"/>
    <property type="evidence" value="ECO:0007669"/>
    <property type="project" value="UniProtKB-UniRule"/>
</dbReference>
<dbReference type="EMBL" id="CP000613">
    <property type="protein sequence ID" value="ACJ01042.1"/>
    <property type="molecule type" value="Genomic_DNA"/>
</dbReference>
<dbReference type="PANTHER" id="PTHR42880:SF1">
    <property type="entry name" value="ISOPROPYLMALATE_HOMOCITRATE_CITRAMALATE SYNTHASE FAMILY PROTEIN"/>
    <property type="match status" value="1"/>
</dbReference>
<dbReference type="Gene3D" id="1.10.238.260">
    <property type="match status" value="1"/>
</dbReference>
<evidence type="ECO:0000256" key="3">
    <source>
        <dbReference type="ARBA" id="ARBA00012974"/>
    </source>
</evidence>
<dbReference type="InterPro" id="IPR002034">
    <property type="entry name" value="AIPM/Hcit_synth_CS"/>
</dbReference>
<evidence type="ECO:0000256" key="6">
    <source>
        <dbReference type="ARBA" id="ARBA00048019"/>
    </source>
</evidence>
<keyword evidence="12" id="KW-1185">Reference proteome</keyword>
<dbReference type="PROSITE" id="PS50991">
    <property type="entry name" value="PYR_CT"/>
    <property type="match status" value="1"/>
</dbReference>
<protein>
    <recommendedName>
        <fullName evidence="4 8">Homocitrate synthase</fullName>
        <ecNumber evidence="3 8">2.3.3.14</ecNumber>
    </recommendedName>
</protein>
<evidence type="ECO:0000256" key="5">
    <source>
        <dbReference type="ARBA" id="ARBA00022679"/>
    </source>
</evidence>
<dbReference type="EC" id="2.3.3.14" evidence="3 8"/>
<evidence type="ECO:0000256" key="7">
    <source>
        <dbReference type="RuleBase" id="RU003523"/>
    </source>
</evidence>
<feature type="domain" description="Pyruvate carboxyltransferase" evidence="10">
    <location>
        <begin position="23"/>
        <end position="274"/>
    </location>
</feature>
<gene>
    <name evidence="11" type="primary">nifV</name>
    <name evidence="11" type="ordered locus">RC1_3693</name>
</gene>
<dbReference type="GO" id="GO:0009399">
    <property type="term" value="P:nitrogen fixation"/>
    <property type="evidence" value="ECO:0007669"/>
    <property type="project" value="UniProtKB-UniRule"/>
</dbReference>
<evidence type="ECO:0000259" key="10">
    <source>
        <dbReference type="PROSITE" id="PS50991"/>
    </source>
</evidence>
<dbReference type="HOGENOM" id="CLU_022158_4_2_5"/>
<dbReference type="InterPro" id="IPR013477">
    <property type="entry name" value="NifV/FrbC"/>
</dbReference>
<organism evidence="11 12">
    <name type="scientific">Rhodospirillum centenum (strain ATCC 51521 / SW)</name>
    <dbReference type="NCBI Taxonomy" id="414684"/>
    <lineage>
        <taxon>Bacteria</taxon>
        <taxon>Pseudomonadati</taxon>
        <taxon>Pseudomonadota</taxon>
        <taxon>Alphaproteobacteria</taxon>
        <taxon>Rhodospirillales</taxon>
        <taxon>Rhodospirillaceae</taxon>
        <taxon>Rhodospirillum</taxon>
    </lineage>
</organism>
<comment type="catalytic activity">
    <reaction evidence="6 8">
        <text>acetyl-CoA + 2-oxoglutarate + H2O = (2R)-homocitrate + CoA + H(+)</text>
        <dbReference type="Rhea" id="RHEA:12929"/>
        <dbReference type="ChEBI" id="CHEBI:15377"/>
        <dbReference type="ChEBI" id="CHEBI:15378"/>
        <dbReference type="ChEBI" id="CHEBI:16810"/>
        <dbReference type="ChEBI" id="CHEBI:57287"/>
        <dbReference type="ChEBI" id="CHEBI:57288"/>
        <dbReference type="ChEBI" id="CHEBI:58884"/>
        <dbReference type="EC" id="2.3.3.14"/>
    </reaction>
</comment>
<dbReference type="CDD" id="cd07939">
    <property type="entry name" value="DRE_TIM_NifV"/>
    <property type="match status" value="1"/>
</dbReference>
<dbReference type="PROSITE" id="PS00816">
    <property type="entry name" value="AIPM_HOMOCIT_SYNTH_2"/>
    <property type="match status" value="1"/>
</dbReference>
<evidence type="ECO:0000256" key="8">
    <source>
        <dbReference type="RuleBase" id="RU367143"/>
    </source>
</evidence>
<feature type="region of interest" description="Disordered" evidence="9">
    <location>
        <begin position="1"/>
        <end position="22"/>
    </location>
</feature>
<dbReference type="OrthoDB" id="9803573at2"/>
<proteinExistence type="inferred from homology"/>
<dbReference type="Pfam" id="PF22617">
    <property type="entry name" value="HCS_D2"/>
    <property type="match status" value="1"/>
</dbReference>
<dbReference type="GO" id="GO:0004410">
    <property type="term" value="F:homocitrate synthase activity"/>
    <property type="evidence" value="ECO:0007669"/>
    <property type="project" value="UniProtKB-UniRule"/>
</dbReference>
<dbReference type="Pfam" id="PF00682">
    <property type="entry name" value="HMGL-like"/>
    <property type="match status" value="1"/>
</dbReference>
<evidence type="ECO:0000256" key="1">
    <source>
        <dbReference type="ARBA" id="ARBA00003050"/>
    </source>
</evidence>
<reference evidence="11 12" key="1">
    <citation type="journal article" date="2010" name="BMC Genomics">
        <title>Metabolic flexibility revealed in the genome of the cyst-forming alpha-1 proteobacterium Rhodospirillum centenum.</title>
        <authorList>
            <person name="Lu Y.K."/>
            <person name="Marden J."/>
            <person name="Han M."/>
            <person name="Swingley W.D."/>
            <person name="Mastrian S.D."/>
            <person name="Chowdhury S.R."/>
            <person name="Hao J."/>
            <person name="Helmy T."/>
            <person name="Kim S."/>
            <person name="Kurdoglu A.A."/>
            <person name="Matthies H.J."/>
            <person name="Rollo D."/>
            <person name="Stothard P."/>
            <person name="Blankenship R.E."/>
            <person name="Bauer C.E."/>
            <person name="Touchman J.W."/>
        </authorList>
    </citation>
    <scope>NUCLEOTIDE SEQUENCE [LARGE SCALE GENOMIC DNA]</scope>
    <source>
        <strain evidence="12">ATCC 51521 / SW</strain>
    </source>
</reference>
<evidence type="ECO:0000256" key="2">
    <source>
        <dbReference type="ARBA" id="ARBA00006154"/>
    </source>
</evidence>
<dbReference type="AlphaFoldDB" id="B6IXL8"/>
<evidence type="ECO:0000313" key="11">
    <source>
        <dbReference type="EMBL" id="ACJ01042.1"/>
    </source>
</evidence>
<keyword evidence="5 7" id="KW-0808">Transferase</keyword>
<dbReference type="SUPFAM" id="SSF51569">
    <property type="entry name" value="Aldolase"/>
    <property type="match status" value="1"/>
</dbReference>
<dbReference type="NCBIfam" id="TIGR02660">
    <property type="entry name" value="nifV_homocitr"/>
    <property type="match status" value="1"/>
</dbReference>
<name>B6IXL8_RHOCS</name>
<sequence length="400" mass="40669">MVVSRQSAAQPAGTGGPLPPPRVLVHDTTLRDGEQAAGVAFTRAEKLAIAKALAAAGVPEIEAGIPASGPHEIDALRAIVEAGLPLTVTAWGRLHLGDVEAAARTGVTRLHLAVPVSDIQLSHKLGRSRDWALAEIGRVVGAATAAGFAVSVGGEDASRSDPAFLLDCIAAAEAAGAVRFRIADTVGALEPFGTLDLFRRLRAGTTLDLEIHAHDDLGLATANTLAAVLGGASHVSTTVVGLGERAGNAPLEEVAVALATLHGRDTGLDLTALPRLAALVAGASGRPIPAGKSIVGAAAFRHESGIHADGLLKDPRTYEALAPALVGRRHELTLGKHSGARSVEAACAGLGLPLDPSRAREVAGMVRAFSAETKRAPSVADLTRFCASVEAAEGETARCA</sequence>
<comment type="similarity">
    <text evidence="2 7">Belongs to the alpha-IPM synthase/homocitrate synthase family.</text>
</comment>